<dbReference type="GO" id="GO:0005634">
    <property type="term" value="C:nucleus"/>
    <property type="evidence" value="ECO:0007669"/>
    <property type="project" value="UniProtKB-SubCell"/>
</dbReference>
<feature type="domain" description="Josephin" evidence="14">
    <location>
        <begin position="10"/>
        <end position="189"/>
    </location>
</feature>
<feature type="compositionally biased region" description="Polar residues" evidence="13">
    <location>
        <begin position="391"/>
        <end position="405"/>
    </location>
</feature>
<dbReference type="PROSITE" id="PS50957">
    <property type="entry name" value="JOSEPHIN"/>
    <property type="match status" value="1"/>
</dbReference>
<evidence type="ECO:0000256" key="2">
    <source>
        <dbReference type="ARBA" id="ARBA00004123"/>
    </source>
</evidence>
<feature type="active site" evidence="12">
    <location>
        <position position="25"/>
    </location>
</feature>
<evidence type="ECO:0000256" key="11">
    <source>
        <dbReference type="PIRSR" id="PIRSR633865-1"/>
    </source>
</evidence>
<evidence type="ECO:0000256" key="4">
    <source>
        <dbReference type="ARBA" id="ARBA00022670"/>
    </source>
</evidence>
<comment type="subcellular location">
    <subcellularLocation>
        <location evidence="2">Nucleus</location>
    </subcellularLocation>
</comment>
<keyword evidence="6 12" id="KW-0378">Hydrolase</keyword>
<feature type="compositionally biased region" description="Polar residues" evidence="13">
    <location>
        <begin position="315"/>
        <end position="333"/>
    </location>
</feature>
<evidence type="ECO:0000313" key="16">
    <source>
        <dbReference type="Proteomes" id="UP001219567"/>
    </source>
</evidence>
<proteinExistence type="predicted"/>
<dbReference type="PROSITE" id="PS50330">
    <property type="entry name" value="UIM"/>
    <property type="match status" value="1"/>
</dbReference>
<dbReference type="GO" id="GO:0004843">
    <property type="term" value="F:cysteine-type deubiquitinase activity"/>
    <property type="evidence" value="ECO:0007669"/>
    <property type="project" value="UniProtKB-EC"/>
</dbReference>
<organism evidence="15 16">
    <name type="scientific">Malassezia yamatoensis</name>
    <dbReference type="NCBI Taxonomy" id="253288"/>
    <lineage>
        <taxon>Eukaryota</taxon>
        <taxon>Fungi</taxon>
        <taxon>Dikarya</taxon>
        <taxon>Basidiomycota</taxon>
        <taxon>Ustilaginomycotina</taxon>
        <taxon>Malasseziomycetes</taxon>
        <taxon>Malasseziales</taxon>
        <taxon>Malasseziaceae</taxon>
        <taxon>Malassezia</taxon>
    </lineage>
</organism>
<gene>
    <name evidence="15" type="ORF">MYAM1_002347</name>
</gene>
<dbReference type="GO" id="GO:0006508">
    <property type="term" value="P:proteolysis"/>
    <property type="evidence" value="ECO:0007669"/>
    <property type="project" value="UniProtKB-KW"/>
</dbReference>
<sequence length="471" mass="53078">MAGQQSRQLLAYIYHERQEQGSMLCAQHALNGVLQDHCFDASQLAQIAEELAEYERAELGMNADQDATAASSNHMDDTGFFSVEVLSRAFKTWDMNLVRWREQGMQERYAHPEQEFAFVLNLGSHWIAVRGFGRIHRQWYNLNSFFAKPQWLGDAYLGTFLHAAAQEGYSIFAVEQEPNAAPLENLADAMADTLANGMQEQPIIISDEEDAELQEALRLSRNDAQNQSQSEPVSLTPQRRRTRDTSSSGEEVDRHIDEIAPSRHRPRNEKLTASVEEMPISGHRSRRRSQSIVQPESSNDLNGMRKPRSRKNSRKLSTNNIEPELVSTHTQRSPFLAREASDSSFNSDVQVISNSESEIDQEPQATWVDEEDQQLQAVIAASLGQAYEASQDLNTSKPTSQSQSVPEDVERIRRMREAAKNASGHDGSNAERVQSDPPPEEEPNESEDLSEGETPLLSPEEMRKLRLARFG</sequence>
<reference evidence="15 16" key="1">
    <citation type="submission" date="2023-03" db="EMBL/GenBank/DDBJ databases">
        <title>Mating type loci evolution in Malassezia.</title>
        <authorList>
            <person name="Coelho M.A."/>
        </authorList>
    </citation>
    <scope>NUCLEOTIDE SEQUENCE [LARGE SCALE GENOMIC DNA]</scope>
    <source>
        <strain evidence="15 16">CBS 9725</strain>
    </source>
</reference>
<dbReference type="SMART" id="SM01246">
    <property type="entry name" value="Josephin"/>
    <property type="match status" value="1"/>
</dbReference>
<evidence type="ECO:0000256" key="10">
    <source>
        <dbReference type="ARBA" id="ARBA00023242"/>
    </source>
</evidence>
<accession>A0AAJ5YTQ0</accession>
<feature type="active site" description="Nucleophile" evidence="11">
    <location>
        <position position="25"/>
    </location>
</feature>
<dbReference type="InterPro" id="IPR003903">
    <property type="entry name" value="UIM_dom"/>
</dbReference>
<keyword evidence="8" id="KW-0805">Transcription regulation</keyword>
<evidence type="ECO:0000256" key="7">
    <source>
        <dbReference type="ARBA" id="ARBA00022807"/>
    </source>
</evidence>
<feature type="compositionally biased region" description="Polar residues" evidence="13">
    <location>
        <begin position="290"/>
        <end position="301"/>
    </location>
</feature>
<feature type="active site" description="Proton acceptor" evidence="11">
    <location>
        <position position="125"/>
    </location>
</feature>
<evidence type="ECO:0000256" key="5">
    <source>
        <dbReference type="ARBA" id="ARBA00022786"/>
    </source>
</evidence>
<keyword evidence="7" id="KW-0788">Thiol protease</keyword>
<keyword evidence="4" id="KW-0645">Protease</keyword>
<dbReference type="Pfam" id="PF02099">
    <property type="entry name" value="Josephin"/>
    <property type="match status" value="1"/>
</dbReference>
<protein>
    <recommendedName>
        <fullName evidence="3">ubiquitinyl hydrolase 1</fullName>
        <ecNumber evidence="3">3.4.19.12</ecNumber>
    </recommendedName>
</protein>
<dbReference type="Gene3D" id="1.10.287.10">
    <property type="entry name" value="S15/NS1, RNA-binding"/>
    <property type="match status" value="1"/>
</dbReference>
<evidence type="ECO:0000256" key="13">
    <source>
        <dbReference type="SAM" id="MobiDB-lite"/>
    </source>
</evidence>
<keyword evidence="5" id="KW-0833">Ubl conjugation pathway</keyword>
<dbReference type="AlphaFoldDB" id="A0AAJ5YTQ0"/>
<evidence type="ECO:0000256" key="3">
    <source>
        <dbReference type="ARBA" id="ARBA00012759"/>
    </source>
</evidence>
<dbReference type="Proteomes" id="UP001219567">
    <property type="component" value="Chromosome 3"/>
</dbReference>
<dbReference type="EC" id="3.4.19.12" evidence="3"/>
<evidence type="ECO:0000256" key="6">
    <source>
        <dbReference type="ARBA" id="ARBA00022801"/>
    </source>
</evidence>
<feature type="compositionally biased region" description="Acidic residues" evidence="13">
    <location>
        <begin position="438"/>
        <end position="451"/>
    </location>
</feature>
<feature type="compositionally biased region" description="Basic and acidic residues" evidence="13">
    <location>
        <begin position="251"/>
        <end position="261"/>
    </location>
</feature>
<feature type="region of interest" description="Disordered" evidence="13">
    <location>
        <begin position="220"/>
        <end position="349"/>
    </location>
</feature>
<evidence type="ECO:0000256" key="9">
    <source>
        <dbReference type="ARBA" id="ARBA00023163"/>
    </source>
</evidence>
<dbReference type="EMBL" id="CP119945">
    <property type="protein sequence ID" value="WFC99602.1"/>
    <property type="molecule type" value="Genomic_DNA"/>
</dbReference>
<dbReference type="InterPro" id="IPR033865">
    <property type="entry name" value="Ataxin-3"/>
</dbReference>
<comment type="catalytic activity">
    <reaction evidence="1">
        <text>Thiol-dependent hydrolysis of ester, thioester, amide, peptide and isopeptide bonds formed by the C-terminal Gly of ubiquitin (a 76-residue protein attached to proteins as an intracellular targeting signal).</text>
        <dbReference type="EC" id="3.4.19.12"/>
    </reaction>
</comment>
<evidence type="ECO:0000256" key="1">
    <source>
        <dbReference type="ARBA" id="ARBA00000707"/>
    </source>
</evidence>
<feature type="active site" evidence="11 12">
    <location>
        <position position="143"/>
    </location>
</feature>
<keyword evidence="9" id="KW-0804">Transcription</keyword>
<dbReference type="PANTHER" id="PTHR14159">
    <property type="entry name" value="ATAXIN-3-RELATED"/>
    <property type="match status" value="1"/>
</dbReference>
<dbReference type="PANTHER" id="PTHR14159:SF0">
    <property type="entry name" value="ATAXIN-3-RELATED"/>
    <property type="match status" value="1"/>
</dbReference>
<feature type="compositionally biased region" description="Basic residues" evidence="13">
    <location>
        <begin position="305"/>
        <end position="314"/>
    </location>
</feature>
<feature type="active site" evidence="12">
    <location>
        <position position="125"/>
    </location>
</feature>
<feature type="region of interest" description="Disordered" evidence="13">
    <location>
        <begin position="389"/>
        <end position="471"/>
    </location>
</feature>
<dbReference type="Gene3D" id="3.90.70.40">
    <property type="match status" value="1"/>
</dbReference>
<evidence type="ECO:0000256" key="12">
    <source>
        <dbReference type="PROSITE-ProRule" id="PRU00331"/>
    </source>
</evidence>
<feature type="compositionally biased region" description="Basic and acidic residues" evidence="13">
    <location>
        <begin position="408"/>
        <end position="419"/>
    </location>
</feature>
<keyword evidence="16" id="KW-1185">Reference proteome</keyword>
<dbReference type="GO" id="GO:0016579">
    <property type="term" value="P:protein deubiquitination"/>
    <property type="evidence" value="ECO:0007669"/>
    <property type="project" value="InterPro"/>
</dbReference>
<name>A0AAJ5YTQ0_9BASI</name>
<feature type="compositionally biased region" description="Polar residues" evidence="13">
    <location>
        <begin position="222"/>
        <end position="237"/>
    </location>
</feature>
<evidence type="ECO:0000256" key="8">
    <source>
        <dbReference type="ARBA" id="ARBA00023015"/>
    </source>
</evidence>
<dbReference type="PRINTS" id="PR01233">
    <property type="entry name" value="JOSEPHIN"/>
</dbReference>
<keyword evidence="10" id="KW-0539">Nucleus</keyword>
<evidence type="ECO:0000259" key="14">
    <source>
        <dbReference type="PROSITE" id="PS50957"/>
    </source>
</evidence>
<evidence type="ECO:0000313" key="15">
    <source>
        <dbReference type="EMBL" id="WFC99602.1"/>
    </source>
</evidence>
<dbReference type="InterPro" id="IPR006155">
    <property type="entry name" value="Josephin"/>
</dbReference>